<keyword evidence="2" id="KW-1015">Disulfide bond</keyword>
<dbReference type="RefSeq" id="XP_031376865.1">
    <property type="nucleotide sequence ID" value="XM_031521005.1"/>
</dbReference>
<dbReference type="SMART" id="SM00108">
    <property type="entry name" value="B_lectin"/>
    <property type="match status" value="1"/>
</dbReference>
<evidence type="ECO:0000256" key="3">
    <source>
        <dbReference type="ARBA" id="ARBA00023180"/>
    </source>
</evidence>
<protein>
    <submittedName>
        <fullName evidence="7">G-type lectin S-receptor-like serine/threonine-protein kinase At2g19130</fullName>
    </submittedName>
</protein>
<keyword evidence="3" id="KW-0325">Glycoprotein</keyword>
<dbReference type="PANTHER" id="PTHR32444:SF128">
    <property type="entry name" value="CURCULIN-LIKE (MANNOSE-BINDING) LECTIN FAMILY PROTEIN"/>
    <property type="match status" value="1"/>
</dbReference>
<evidence type="ECO:0000313" key="7">
    <source>
        <dbReference type="RefSeq" id="XP_031376865.1"/>
    </source>
</evidence>
<dbReference type="SUPFAM" id="SSF51110">
    <property type="entry name" value="alpha-D-mannose-specific plant lectins"/>
    <property type="match status" value="1"/>
</dbReference>
<feature type="domain" description="Bulb-type lectin" evidence="5">
    <location>
        <begin position="33"/>
        <end position="185"/>
    </location>
</feature>
<dbReference type="AlphaFoldDB" id="A0A6P8C2H4"/>
<accession>A0A6P8C2H4</accession>
<dbReference type="PROSITE" id="PS50927">
    <property type="entry name" value="BULB_LECTIN"/>
    <property type="match status" value="1"/>
</dbReference>
<evidence type="ECO:0000313" key="6">
    <source>
        <dbReference type="Proteomes" id="UP000515151"/>
    </source>
</evidence>
<organism evidence="6 7">
    <name type="scientific">Punica granatum</name>
    <name type="common">Pomegranate</name>
    <dbReference type="NCBI Taxonomy" id="22663"/>
    <lineage>
        <taxon>Eukaryota</taxon>
        <taxon>Viridiplantae</taxon>
        <taxon>Streptophyta</taxon>
        <taxon>Embryophyta</taxon>
        <taxon>Tracheophyta</taxon>
        <taxon>Spermatophyta</taxon>
        <taxon>Magnoliopsida</taxon>
        <taxon>eudicotyledons</taxon>
        <taxon>Gunneridae</taxon>
        <taxon>Pentapetalae</taxon>
        <taxon>rosids</taxon>
        <taxon>malvids</taxon>
        <taxon>Myrtales</taxon>
        <taxon>Lythraceae</taxon>
        <taxon>Punica</taxon>
    </lineage>
</organism>
<evidence type="ECO:0000259" key="5">
    <source>
        <dbReference type="PROSITE" id="PS50927"/>
    </source>
</evidence>
<sequence length="271" mass="30384">MANIYAPCICIRLPLWACFLIQLCNFAAASASTDTIIEGQRLGHSQTLTSSGQVFELQFFFLQNSTNSYLGIWYKKIEPRTFVWVGNRVQPLKGSSPYLTLKQGNLVIIDDRITYSSFDDPTDTFLPGMKLGMDKRTGKVWSLTAWEKENDPSPGTVSLRLSSPRLDELIILKGNQTYWSRGSLPEMRWNYIYYISFITNENVSYLTYSMNDTLVLIAAETTANLLASAWKVSVPQTPSPGNKTIPLVGARGKYLCSEMKAAQSKARKTVS</sequence>
<dbReference type="PANTHER" id="PTHR32444">
    <property type="entry name" value="BULB-TYPE LECTIN DOMAIN-CONTAINING PROTEIN"/>
    <property type="match status" value="1"/>
</dbReference>
<keyword evidence="6" id="KW-1185">Reference proteome</keyword>
<name>A0A6P8C2H4_PUNGR</name>
<dbReference type="InterPro" id="IPR001480">
    <property type="entry name" value="Bulb-type_lectin_dom"/>
</dbReference>
<keyword evidence="1 4" id="KW-0732">Signal</keyword>
<dbReference type="OrthoDB" id="4062651at2759"/>
<evidence type="ECO:0000256" key="1">
    <source>
        <dbReference type="ARBA" id="ARBA00022729"/>
    </source>
</evidence>
<gene>
    <name evidence="7" type="primary">LOC116192447</name>
</gene>
<dbReference type="GeneID" id="116192447"/>
<feature type="signal peptide" evidence="4">
    <location>
        <begin position="1"/>
        <end position="31"/>
    </location>
</feature>
<feature type="chain" id="PRO_5027896338" evidence="4">
    <location>
        <begin position="32"/>
        <end position="271"/>
    </location>
</feature>
<proteinExistence type="predicted"/>
<reference evidence="7" key="2">
    <citation type="submission" date="2025-08" db="UniProtKB">
        <authorList>
            <consortium name="RefSeq"/>
        </authorList>
    </citation>
    <scope>IDENTIFICATION</scope>
    <source>
        <tissue evidence="7">Leaf</tissue>
    </source>
</reference>
<evidence type="ECO:0000256" key="2">
    <source>
        <dbReference type="ARBA" id="ARBA00023157"/>
    </source>
</evidence>
<dbReference type="Gene3D" id="2.90.10.10">
    <property type="entry name" value="Bulb-type lectin domain"/>
    <property type="match status" value="1"/>
</dbReference>
<evidence type="ECO:0000256" key="4">
    <source>
        <dbReference type="SAM" id="SignalP"/>
    </source>
</evidence>
<dbReference type="InterPro" id="IPR036426">
    <property type="entry name" value="Bulb-type_lectin_dom_sf"/>
</dbReference>
<dbReference type="Proteomes" id="UP000515151">
    <property type="component" value="Chromosome 1"/>
</dbReference>
<reference evidence="6" key="1">
    <citation type="journal article" date="2020" name="Plant Biotechnol. J.">
        <title>The pomegranate (Punica granatum L.) draft genome dissects genetic divergence between soft- and hard-seeded cultivars.</title>
        <authorList>
            <person name="Luo X."/>
            <person name="Li H."/>
            <person name="Wu Z."/>
            <person name="Yao W."/>
            <person name="Zhao P."/>
            <person name="Cao D."/>
            <person name="Yu H."/>
            <person name="Li K."/>
            <person name="Poudel K."/>
            <person name="Zhao D."/>
            <person name="Zhang F."/>
            <person name="Xia X."/>
            <person name="Chen L."/>
            <person name="Wang Q."/>
            <person name="Jing D."/>
            <person name="Cao S."/>
        </authorList>
    </citation>
    <scope>NUCLEOTIDE SEQUENCE [LARGE SCALE GENOMIC DNA]</scope>
    <source>
        <strain evidence="6">cv. Tunisia</strain>
    </source>
</reference>
<dbReference type="Pfam" id="PF01453">
    <property type="entry name" value="B_lectin"/>
    <property type="match status" value="1"/>
</dbReference>